<name>A0A0C4ESG9_PUCT1</name>
<reference evidence="3" key="4">
    <citation type="submission" date="2025-05" db="UniProtKB">
        <authorList>
            <consortium name="EnsemblFungi"/>
        </authorList>
    </citation>
    <scope>IDENTIFICATION</scope>
    <source>
        <strain evidence="3">isolate 1-1 / race 1 (BBBD)</strain>
    </source>
</reference>
<feature type="region of interest" description="Disordered" evidence="1">
    <location>
        <begin position="1"/>
        <end position="39"/>
    </location>
</feature>
<keyword evidence="4" id="KW-1185">Reference proteome</keyword>
<evidence type="ECO:0000313" key="2">
    <source>
        <dbReference type="EMBL" id="OAV99855.1"/>
    </source>
</evidence>
<protein>
    <submittedName>
        <fullName evidence="2 3">Uncharacterized protein</fullName>
    </submittedName>
</protein>
<dbReference type="OMA" id="RSYIFIV"/>
<gene>
    <name evidence="2" type="ORF">PTTG_03744</name>
</gene>
<organism evidence="2">
    <name type="scientific">Puccinia triticina (isolate 1-1 / race 1 (BBBD))</name>
    <name type="common">Brown leaf rust fungus</name>
    <dbReference type="NCBI Taxonomy" id="630390"/>
    <lineage>
        <taxon>Eukaryota</taxon>
        <taxon>Fungi</taxon>
        <taxon>Dikarya</taxon>
        <taxon>Basidiomycota</taxon>
        <taxon>Pucciniomycotina</taxon>
        <taxon>Pucciniomycetes</taxon>
        <taxon>Pucciniales</taxon>
        <taxon>Pucciniaceae</taxon>
        <taxon>Puccinia</taxon>
    </lineage>
</organism>
<evidence type="ECO:0000256" key="1">
    <source>
        <dbReference type="SAM" id="MobiDB-lite"/>
    </source>
</evidence>
<dbReference type="EMBL" id="ADAS02000002">
    <property type="protein sequence ID" value="OAV99855.1"/>
    <property type="molecule type" value="Genomic_DNA"/>
</dbReference>
<dbReference type="STRING" id="630390.A0A0C4ESG9"/>
<evidence type="ECO:0000313" key="4">
    <source>
        <dbReference type="Proteomes" id="UP000005240"/>
    </source>
</evidence>
<dbReference type="OrthoDB" id="2503912at2759"/>
<dbReference type="AlphaFoldDB" id="A0A0C4ESG9"/>
<dbReference type="Proteomes" id="UP000005240">
    <property type="component" value="Unassembled WGS sequence"/>
</dbReference>
<evidence type="ECO:0000313" key="3">
    <source>
        <dbReference type="EnsemblFungi" id="PTTG_03744-t43_1-p1"/>
    </source>
</evidence>
<proteinExistence type="predicted"/>
<reference evidence="2" key="1">
    <citation type="submission" date="2009-11" db="EMBL/GenBank/DDBJ databases">
        <authorList>
            <consortium name="The Broad Institute Genome Sequencing Platform"/>
            <person name="Ward D."/>
            <person name="Feldgarden M."/>
            <person name="Earl A."/>
            <person name="Young S.K."/>
            <person name="Zeng Q."/>
            <person name="Koehrsen M."/>
            <person name="Alvarado L."/>
            <person name="Berlin A."/>
            <person name="Bochicchio J."/>
            <person name="Borenstein D."/>
            <person name="Chapman S.B."/>
            <person name="Chen Z."/>
            <person name="Engels R."/>
            <person name="Freedman E."/>
            <person name="Gellesch M."/>
            <person name="Goldberg J."/>
            <person name="Griggs A."/>
            <person name="Gujja S."/>
            <person name="Heilman E."/>
            <person name="Heiman D."/>
            <person name="Hepburn T."/>
            <person name="Howarth C."/>
            <person name="Jen D."/>
            <person name="Larson L."/>
            <person name="Lewis B."/>
            <person name="Mehta T."/>
            <person name="Park D."/>
            <person name="Pearson M."/>
            <person name="Roberts A."/>
            <person name="Saif S."/>
            <person name="Shea T."/>
            <person name="Shenoy N."/>
            <person name="Sisk P."/>
            <person name="Stolte C."/>
            <person name="Sykes S."/>
            <person name="Thomson T."/>
            <person name="Walk T."/>
            <person name="White J."/>
            <person name="Yandava C."/>
            <person name="Izard J."/>
            <person name="Baranova O.V."/>
            <person name="Blanton J.M."/>
            <person name="Tanner A.C."/>
            <person name="Dewhirst F.E."/>
            <person name="Haas B."/>
            <person name="Nusbaum C."/>
            <person name="Birren B."/>
        </authorList>
    </citation>
    <scope>NUCLEOTIDE SEQUENCE [LARGE SCALE GENOMIC DNA]</scope>
    <source>
        <strain evidence="2">1-1 BBBD Race 1</strain>
    </source>
</reference>
<sequence>MGDNQGPAENDTQEVGNEEIEREDVPRSLFEEEDLDDEEGELSWMDMIGVAIGQIDAEPQETGPDASNPLCCREEAEIKKVKPDNSAWYPVPNQEVRSYIFIVE</sequence>
<accession>A0A0C4ESG9</accession>
<dbReference type="EnsemblFungi" id="PTTG_03744-t43_1">
    <property type="protein sequence ID" value="PTTG_03744-t43_1-p1"/>
    <property type="gene ID" value="PTTG_03744"/>
</dbReference>
<reference evidence="2" key="2">
    <citation type="submission" date="2016-05" db="EMBL/GenBank/DDBJ databases">
        <title>Comparative analysis highlights variable genome content of wheat rusts and divergence of the mating loci.</title>
        <authorList>
            <person name="Cuomo C.A."/>
            <person name="Bakkeren G."/>
            <person name="Szabo L."/>
            <person name="Khalil H."/>
            <person name="Joly D."/>
            <person name="Goldberg J."/>
            <person name="Young S."/>
            <person name="Zeng Q."/>
            <person name="Fellers J."/>
        </authorList>
    </citation>
    <scope>NUCLEOTIDE SEQUENCE [LARGE SCALE GENOMIC DNA]</scope>
    <source>
        <strain evidence="2">1-1 BBBD Race 1</strain>
    </source>
</reference>
<dbReference type="VEuPathDB" id="FungiDB:PTTG_03744"/>
<reference evidence="3 4" key="3">
    <citation type="journal article" date="2017" name="G3 (Bethesda)">
        <title>Comparative analysis highlights variable genome content of wheat rusts and divergence of the mating loci.</title>
        <authorList>
            <person name="Cuomo C.A."/>
            <person name="Bakkeren G."/>
            <person name="Khalil H.B."/>
            <person name="Panwar V."/>
            <person name="Joly D."/>
            <person name="Linning R."/>
            <person name="Sakthikumar S."/>
            <person name="Song X."/>
            <person name="Adiconis X."/>
            <person name="Fan L."/>
            <person name="Goldberg J.M."/>
            <person name="Levin J.Z."/>
            <person name="Young S."/>
            <person name="Zeng Q."/>
            <person name="Anikster Y."/>
            <person name="Bruce M."/>
            <person name="Wang M."/>
            <person name="Yin C."/>
            <person name="McCallum B."/>
            <person name="Szabo L.J."/>
            <person name="Hulbert S."/>
            <person name="Chen X."/>
            <person name="Fellers J.P."/>
        </authorList>
    </citation>
    <scope>NUCLEOTIDE SEQUENCE</scope>
    <source>
        <strain evidence="3">isolate 1-1 / race 1 (BBBD)</strain>
        <strain evidence="4">Isolate 1-1 / race 1 (BBBD)</strain>
    </source>
</reference>